<evidence type="ECO:0000259" key="1">
    <source>
        <dbReference type="Pfam" id="PF07866"/>
    </source>
</evidence>
<dbReference type="EMBL" id="JPIN01000002">
    <property type="protein sequence ID" value="KFZ29458.1"/>
    <property type="molecule type" value="Genomic_DNA"/>
</dbReference>
<dbReference type="Proteomes" id="UP000053718">
    <property type="component" value="Unassembled WGS sequence"/>
</dbReference>
<evidence type="ECO:0000313" key="3">
    <source>
        <dbReference type="Proteomes" id="UP000053718"/>
    </source>
</evidence>
<proteinExistence type="predicted"/>
<reference evidence="2 3" key="1">
    <citation type="submission" date="2014-06" db="EMBL/GenBank/DDBJ databases">
        <title>Draft genome sequence of Idiomarina sp. MCCC 1A10513.</title>
        <authorList>
            <person name="Du J."/>
            <person name="Lai Q."/>
            <person name="Shao Z."/>
        </authorList>
    </citation>
    <scope>NUCLEOTIDE SEQUENCE [LARGE SCALE GENOMIC DNA]</scope>
    <source>
        <strain evidence="2 3">MCCC 1A10513</strain>
    </source>
</reference>
<sequence>MDSLQPGIYKHYKGPEYQVLDVVRHSETEELLVLYRPLYGERKLWVRPYPMFVETVLVDGVEVPRFQYVRGG</sequence>
<dbReference type="Pfam" id="PF07866">
    <property type="entry name" value="DUF1653"/>
    <property type="match status" value="1"/>
</dbReference>
<dbReference type="Gene3D" id="2.30.30.320">
    <property type="entry name" value="DUF1653-like domain"/>
    <property type="match status" value="1"/>
</dbReference>
<protein>
    <recommendedName>
        <fullName evidence="1">DUF1653 domain-containing protein</fullName>
    </recommendedName>
</protein>
<dbReference type="RefSeq" id="WP_034730581.1">
    <property type="nucleotide sequence ID" value="NZ_JPIN01000002.1"/>
</dbReference>
<name>A0A094L464_9GAMM</name>
<dbReference type="InterPro" id="IPR037135">
    <property type="entry name" value="DUF1653-like_dom_sf"/>
</dbReference>
<evidence type="ECO:0000313" key="2">
    <source>
        <dbReference type="EMBL" id="KFZ29458.1"/>
    </source>
</evidence>
<dbReference type="eggNOG" id="COG4728">
    <property type="taxonomic scope" value="Bacteria"/>
</dbReference>
<dbReference type="OrthoDB" id="371169at2"/>
<accession>A0A094L464</accession>
<dbReference type="STRING" id="1517416.IDAT_03665"/>
<organism evidence="2 3">
    <name type="scientific">Pseudidiomarina atlantica</name>
    <dbReference type="NCBI Taxonomy" id="1517416"/>
    <lineage>
        <taxon>Bacteria</taxon>
        <taxon>Pseudomonadati</taxon>
        <taxon>Pseudomonadota</taxon>
        <taxon>Gammaproteobacteria</taxon>
        <taxon>Alteromonadales</taxon>
        <taxon>Idiomarinaceae</taxon>
        <taxon>Pseudidiomarina</taxon>
    </lineage>
</organism>
<gene>
    <name evidence="2" type="ORF">IDAT_03665</name>
</gene>
<dbReference type="AlphaFoldDB" id="A0A094L464"/>
<keyword evidence="3" id="KW-1185">Reference proteome</keyword>
<feature type="domain" description="DUF1653" evidence="1">
    <location>
        <begin position="7"/>
        <end position="68"/>
    </location>
</feature>
<dbReference type="InterPro" id="IPR023387">
    <property type="entry name" value="DUF1653-like_dom"/>
</dbReference>
<comment type="caution">
    <text evidence="2">The sequence shown here is derived from an EMBL/GenBank/DDBJ whole genome shotgun (WGS) entry which is preliminary data.</text>
</comment>